<dbReference type="Proteomes" id="UP001497516">
    <property type="component" value="Chromosome 9"/>
</dbReference>
<keyword evidence="3" id="KW-0611">Plant defense</keyword>
<evidence type="ECO:0000256" key="5">
    <source>
        <dbReference type="SAM" id="MobiDB-lite"/>
    </source>
</evidence>
<dbReference type="SUPFAM" id="SSF52540">
    <property type="entry name" value="P-loop containing nucleoside triphosphate hydrolases"/>
    <property type="match status" value="1"/>
</dbReference>
<dbReference type="InterPro" id="IPR001611">
    <property type="entry name" value="Leu-rich_rpt"/>
</dbReference>
<dbReference type="InterPro" id="IPR032675">
    <property type="entry name" value="LRR_dom_sf"/>
</dbReference>
<keyword evidence="4" id="KW-0520">NAD</keyword>
<evidence type="ECO:0000256" key="3">
    <source>
        <dbReference type="ARBA" id="ARBA00022821"/>
    </source>
</evidence>
<dbReference type="Pfam" id="PF23282">
    <property type="entry name" value="WHD_ROQ1"/>
    <property type="match status" value="1"/>
</dbReference>
<dbReference type="InterPro" id="IPR000157">
    <property type="entry name" value="TIR_dom"/>
</dbReference>
<dbReference type="AlphaFoldDB" id="A0AAV2GL22"/>
<dbReference type="SMART" id="SM00255">
    <property type="entry name" value="TIR"/>
    <property type="match status" value="1"/>
</dbReference>
<feature type="compositionally biased region" description="Acidic residues" evidence="5">
    <location>
        <begin position="1221"/>
        <end position="1260"/>
    </location>
</feature>
<evidence type="ECO:0000256" key="2">
    <source>
        <dbReference type="ARBA" id="ARBA00022737"/>
    </source>
</evidence>
<dbReference type="InterPro" id="IPR036390">
    <property type="entry name" value="WH_DNA-bd_sf"/>
</dbReference>
<evidence type="ECO:0000256" key="4">
    <source>
        <dbReference type="ARBA" id="ARBA00023027"/>
    </source>
</evidence>
<organism evidence="7 8">
    <name type="scientific">Linum trigynum</name>
    <dbReference type="NCBI Taxonomy" id="586398"/>
    <lineage>
        <taxon>Eukaryota</taxon>
        <taxon>Viridiplantae</taxon>
        <taxon>Streptophyta</taxon>
        <taxon>Embryophyta</taxon>
        <taxon>Tracheophyta</taxon>
        <taxon>Spermatophyta</taxon>
        <taxon>Magnoliopsida</taxon>
        <taxon>eudicotyledons</taxon>
        <taxon>Gunneridae</taxon>
        <taxon>Pentapetalae</taxon>
        <taxon>rosids</taxon>
        <taxon>fabids</taxon>
        <taxon>Malpighiales</taxon>
        <taxon>Linaceae</taxon>
        <taxon>Linum</taxon>
    </lineage>
</organism>
<feature type="region of interest" description="Disordered" evidence="5">
    <location>
        <begin position="1220"/>
        <end position="1269"/>
    </location>
</feature>
<dbReference type="InterPro" id="IPR035897">
    <property type="entry name" value="Toll_tir_struct_dom_sf"/>
</dbReference>
<proteinExistence type="predicted"/>
<dbReference type="SUPFAM" id="SSF52200">
    <property type="entry name" value="Toll/Interleukin receptor TIR domain"/>
    <property type="match status" value="1"/>
</dbReference>
<dbReference type="InterPro" id="IPR042197">
    <property type="entry name" value="Apaf_helical"/>
</dbReference>
<evidence type="ECO:0000313" key="8">
    <source>
        <dbReference type="Proteomes" id="UP001497516"/>
    </source>
</evidence>
<dbReference type="EMBL" id="OZ034822">
    <property type="protein sequence ID" value="CAL1410997.1"/>
    <property type="molecule type" value="Genomic_DNA"/>
</dbReference>
<reference evidence="7 8" key="1">
    <citation type="submission" date="2024-04" db="EMBL/GenBank/DDBJ databases">
        <authorList>
            <person name="Fracassetti M."/>
        </authorList>
    </citation>
    <scope>NUCLEOTIDE SEQUENCE [LARGE SCALE GENOMIC DNA]</scope>
</reference>
<keyword evidence="1" id="KW-0433">Leucine-rich repeat</keyword>
<keyword evidence="2" id="KW-0677">Repeat</keyword>
<dbReference type="Pfam" id="PF00931">
    <property type="entry name" value="NB-ARC"/>
    <property type="match status" value="1"/>
</dbReference>
<feature type="region of interest" description="Disordered" evidence="5">
    <location>
        <begin position="30"/>
        <end position="54"/>
    </location>
</feature>
<feature type="domain" description="TIR" evidence="6">
    <location>
        <begin position="56"/>
        <end position="221"/>
    </location>
</feature>
<dbReference type="GO" id="GO:0006952">
    <property type="term" value="P:defense response"/>
    <property type="evidence" value="ECO:0007669"/>
    <property type="project" value="UniProtKB-KW"/>
</dbReference>
<dbReference type="Gene3D" id="1.10.8.430">
    <property type="entry name" value="Helical domain of apoptotic protease-activating factors"/>
    <property type="match status" value="1"/>
</dbReference>
<dbReference type="InterPro" id="IPR002182">
    <property type="entry name" value="NB-ARC"/>
</dbReference>
<dbReference type="Gene3D" id="3.40.50.300">
    <property type="entry name" value="P-loop containing nucleotide triphosphate hydrolases"/>
    <property type="match status" value="1"/>
</dbReference>
<dbReference type="PRINTS" id="PR00364">
    <property type="entry name" value="DISEASERSIST"/>
</dbReference>
<name>A0AAV2GL22_9ROSI</name>
<dbReference type="InterPro" id="IPR044974">
    <property type="entry name" value="Disease_R_plants"/>
</dbReference>
<gene>
    <name evidence="7" type="ORF">LTRI10_LOCUS50379</name>
</gene>
<dbReference type="PROSITE" id="PS51450">
    <property type="entry name" value="LRR"/>
    <property type="match status" value="1"/>
</dbReference>
<dbReference type="Gene3D" id="3.40.50.10140">
    <property type="entry name" value="Toll/interleukin-1 receptor homology (TIR) domain"/>
    <property type="match status" value="1"/>
</dbReference>
<dbReference type="GO" id="GO:0043531">
    <property type="term" value="F:ADP binding"/>
    <property type="evidence" value="ECO:0007669"/>
    <property type="project" value="InterPro"/>
</dbReference>
<dbReference type="Pfam" id="PF01582">
    <property type="entry name" value="TIR"/>
    <property type="match status" value="1"/>
</dbReference>
<keyword evidence="8" id="KW-1185">Reference proteome</keyword>
<protein>
    <recommendedName>
        <fullName evidence="6">TIR domain-containing protein</fullName>
    </recommendedName>
</protein>
<dbReference type="GO" id="GO:0007165">
    <property type="term" value="P:signal transduction"/>
    <property type="evidence" value="ECO:0007669"/>
    <property type="project" value="InterPro"/>
</dbReference>
<evidence type="ECO:0000256" key="1">
    <source>
        <dbReference type="ARBA" id="ARBA00022614"/>
    </source>
</evidence>
<dbReference type="PANTHER" id="PTHR11017:SF479">
    <property type="entry name" value="DISEASE RESISTANCE PROTEIN (TIR-NBS-LRR CLASS) FAMILY"/>
    <property type="match status" value="1"/>
</dbReference>
<dbReference type="InterPro" id="IPR027417">
    <property type="entry name" value="P-loop_NTPase"/>
</dbReference>
<evidence type="ECO:0000259" key="6">
    <source>
        <dbReference type="PROSITE" id="PS50104"/>
    </source>
</evidence>
<accession>A0AAV2GL22</accession>
<dbReference type="SUPFAM" id="SSF46785">
    <property type="entry name" value="Winged helix' DNA-binding domain"/>
    <property type="match status" value="1"/>
</dbReference>
<dbReference type="SUPFAM" id="SSF52058">
    <property type="entry name" value="L domain-like"/>
    <property type="match status" value="1"/>
</dbReference>
<dbReference type="PANTHER" id="PTHR11017">
    <property type="entry name" value="LEUCINE-RICH REPEAT-CONTAINING PROTEIN"/>
    <property type="match status" value="1"/>
</dbReference>
<dbReference type="PROSITE" id="PS50104">
    <property type="entry name" value="TIR"/>
    <property type="match status" value="1"/>
</dbReference>
<evidence type="ECO:0000313" key="7">
    <source>
        <dbReference type="EMBL" id="CAL1410997.1"/>
    </source>
</evidence>
<dbReference type="FunFam" id="3.40.50.10140:FF:000007">
    <property type="entry name" value="Disease resistance protein (TIR-NBS-LRR class)"/>
    <property type="match status" value="1"/>
</dbReference>
<sequence>MSTLLLVALQLLLFITLLLLLPFLRRRVTSPPPPPSPTTASSPPSTTTTSLSPLQPNYDAFISFRGDDVRDTFLSHLHNHLSHHKKILTYMDDADLARGQSISPSLSAAIERSTVYIVILSPNYAGSRWCLDELVMVLECRERYGRKVVPVFYGGVSPGDVGNGVGSYGKKKLPRETEEEKVRVWRAALTKVAQISGFDSRVIRPETRLIEEISRVVLEGMHNRTPLPPTTTMASHFNNTWFIGVNERMMQIKQLLCLEAHDNRTVGLWGMGGIGKTTLARAIFDTFSCQFEASEFIENFTQQLIGSQVFDLQDKLFSRLLGDDNNTYRTHAHVKLDRLRRVRVLIVIDDIGNDVGNIGPLEDLLTRQTCDMFGPGSRIILTSRNKQLLANLCNHIYEVKGLNDIEALQLFYLHAFKKDSSSSLPSGGYVEMSWMAANYADGNPLALKILGSHLCGRDEEFWARELGALRNHSNRVVENVLRKSYDGLSQVEKNVFLDIACFYPTWSRDTLGYFEEKVIDGCYEEYGGGMNLVTNLIDKSLVSVEGNNEYSFIAMHKLLQSFGQRMVNGENRVWKRSRLWEAKDIYYLLRQNKGTEAVEGIVWNVSNLTYEVKDIQIVADAFERMENLRMLVICYSRSEAVLRRRKLIVPESGLTCLPDSLKCLDWESFPSKSLPPNFSPQNLVTLELVNSDIQQLWDGNTRYQELGNLKSLNLGGCIYLKKLPNVCTAKKLERLDLSYCQSLLELPPSILYLPKLKEILLWYCISLELNNLEDHLNDVDDDDDDIETVLPSLQTLSLSGTRIKKIPDFLCRLQILQLGCNECSMMTEFPVIPSLEGLRLGNTLIKEVDFLLKLKELFFTSNDQLTHLSTEIYKLKCVERINLSKCIRLEEFPEILEAMESLVEVDLSGCINLRWIPYSISNIVHLEMLDLSGTSVEYLPYTIGDLTFLKILILDGCTRLARLHSICLLYSLTWLDVSNCGELRHLPFLPLDLKRLNAYNCKSLETISYAGEHDLVRSQWRLGNCPNLDIDVSIRLLYKFIRDVVDPVPRYDLHCPLLIVPEESVGWAECMVGGETSAGGSVMVDLYHPWKLKGVICWALLDSSSFVTVNKALYNLECSWSMIYDDDGGEEEDEEDRGHDDERRHFSSCLVRRDVTRCEQLGGVFLWYDSLNMCKYQAMEEGNARINFSLCAAEMVGGCSWREVELQDFMIKSCGIKLVYDEDDDEEEEEEEEDDDDEDDEEDDENDDDEEEDDDDDEKEDESKKNSSI</sequence>
<feature type="compositionally biased region" description="Low complexity" evidence="5">
    <location>
        <begin position="38"/>
        <end position="53"/>
    </location>
</feature>
<dbReference type="InterPro" id="IPR058192">
    <property type="entry name" value="WHD_ROQ1-like"/>
</dbReference>
<dbReference type="Gene3D" id="3.80.10.10">
    <property type="entry name" value="Ribonuclease Inhibitor"/>
    <property type="match status" value="2"/>
</dbReference>